<accession>A0A183BN72</accession>
<protein>
    <submittedName>
        <fullName evidence="2">Transcriptional regulator</fullName>
    </submittedName>
</protein>
<reference evidence="1" key="1">
    <citation type="submission" date="2014-05" db="EMBL/GenBank/DDBJ databases">
        <title>The genome and life-stage specific transcriptomes of Globodera pallida elucidate key aspects of plant parasitism by a cyst nematode.</title>
        <authorList>
            <person name="Cotton J.A."/>
            <person name="Lilley C.J."/>
            <person name="Jones L.M."/>
            <person name="Kikuchi T."/>
            <person name="Reid A.J."/>
            <person name="Thorpe P."/>
            <person name="Tsai I.J."/>
            <person name="Beasley H."/>
            <person name="Blok V."/>
            <person name="Cock P.J.A."/>
            <person name="Van den Akker S.E."/>
            <person name="Holroyd N."/>
            <person name="Hunt M."/>
            <person name="Mantelin S."/>
            <person name="Naghra H."/>
            <person name="Pain A."/>
            <person name="Palomares-Rius J.E."/>
            <person name="Zarowiecki M."/>
            <person name="Berriman M."/>
            <person name="Jones J.T."/>
            <person name="Urwin P.E."/>
        </authorList>
    </citation>
    <scope>NUCLEOTIDE SEQUENCE [LARGE SCALE GENOMIC DNA]</scope>
    <source>
        <strain evidence="1">Lindley</strain>
    </source>
</reference>
<evidence type="ECO:0000313" key="1">
    <source>
        <dbReference type="Proteomes" id="UP000050741"/>
    </source>
</evidence>
<organism evidence="1 2">
    <name type="scientific">Globodera pallida</name>
    <name type="common">Potato cyst nematode worm</name>
    <name type="synonym">Heterodera pallida</name>
    <dbReference type="NCBI Taxonomy" id="36090"/>
    <lineage>
        <taxon>Eukaryota</taxon>
        <taxon>Metazoa</taxon>
        <taxon>Ecdysozoa</taxon>
        <taxon>Nematoda</taxon>
        <taxon>Chromadorea</taxon>
        <taxon>Rhabditida</taxon>
        <taxon>Tylenchina</taxon>
        <taxon>Tylenchomorpha</taxon>
        <taxon>Tylenchoidea</taxon>
        <taxon>Heteroderidae</taxon>
        <taxon>Heteroderinae</taxon>
        <taxon>Globodera</taxon>
    </lineage>
</organism>
<proteinExistence type="predicted"/>
<dbReference type="WBParaSite" id="GPLIN_000205800">
    <property type="protein sequence ID" value="GPLIN_000205800"/>
    <property type="gene ID" value="GPLIN_000205800"/>
</dbReference>
<dbReference type="Proteomes" id="UP000050741">
    <property type="component" value="Unassembled WGS sequence"/>
</dbReference>
<reference evidence="2" key="2">
    <citation type="submission" date="2016-06" db="UniProtKB">
        <authorList>
            <consortium name="WormBaseParasite"/>
        </authorList>
    </citation>
    <scope>IDENTIFICATION</scope>
</reference>
<dbReference type="AlphaFoldDB" id="A0A183BN72"/>
<evidence type="ECO:0000313" key="2">
    <source>
        <dbReference type="WBParaSite" id="GPLIN_000205800"/>
    </source>
</evidence>
<keyword evidence="1" id="KW-1185">Reference proteome</keyword>
<sequence length="135" mass="15865">MAQLEILMNGAKAIDVTDKMDDKEQRELFLFKNILFHNDKKPLAKMDSEDYIQCTALDNQLAMLLRVKPGAFMKVQQLIGDELLRKLWEHQEIQDKLINRNFFLDKKCLLIHYYRSITSPHANDRIKELLSANLC</sequence>
<name>A0A183BN72_GLOPA</name>